<dbReference type="PANTHER" id="PTHR41339:SF1">
    <property type="entry name" value="SECRETED PROTEIN"/>
    <property type="match status" value="1"/>
</dbReference>
<feature type="chain" id="PRO_5045407940" evidence="2">
    <location>
        <begin position="22"/>
        <end position="565"/>
    </location>
</feature>
<keyword evidence="4" id="KW-1185">Reference proteome</keyword>
<comment type="caution">
    <text evidence="3">The sequence shown here is derived from an EMBL/GenBank/DDBJ whole genome shotgun (WGS) entry which is preliminary data.</text>
</comment>
<accession>A0ABT0GDA8</accession>
<name>A0ABT0GDA8_9GAMM</name>
<organism evidence="3 4">
    <name type="scientific">Pseudomarimonas salicorniae</name>
    <dbReference type="NCBI Taxonomy" id="2933270"/>
    <lineage>
        <taxon>Bacteria</taxon>
        <taxon>Pseudomonadati</taxon>
        <taxon>Pseudomonadota</taxon>
        <taxon>Gammaproteobacteria</taxon>
        <taxon>Lysobacterales</taxon>
        <taxon>Lysobacteraceae</taxon>
        <taxon>Pseudomarimonas</taxon>
    </lineage>
</organism>
<dbReference type="PANTHER" id="PTHR41339">
    <property type="entry name" value="LIPL48"/>
    <property type="match status" value="1"/>
</dbReference>
<feature type="compositionally biased region" description="Polar residues" evidence="1">
    <location>
        <begin position="389"/>
        <end position="406"/>
    </location>
</feature>
<evidence type="ECO:0000256" key="1">
    <source>
        <dbReference type="SAM" id="MobiDB-lite"/>
    </source>
</evidence>
<gene>
    <name evidence="3" type="ORF">M0G41_02490</name>
</gene>
<feature type="signal peptide" evidence="2">
    <location>
        <begin position="1"/>
        <end position="21"/>
    </location>
</feature>
<evidence type="ECO:0000256" key="2">
    <source>
        <dbReference type="SAM" id="SignalP"/>
    </source>
</evidence>
<proteinExistence type="predicted"/>
<dbReference type="RefSeq" id="WP_248204726.1">
    <property type="nucleotide sequence ID" value="NZ_JALNMH010000001.1"/>
</dbReference>
<dbReference type="EMBL" id="JALNMH010000001">
    <property type="protein sequence ID" value="MCK7592533.1"/>
    <property type="molecule type" value="Genomic_DNA"/>
</dbReference>
<protein>
    <submittedName>
        <fullName evidence="3">Uncharacterized protein</fullName>
    </submittedName>
</protein>
<evidence type="ECO:0000313" key="4">
    <source>
        <dbReference type="Proteomes" id="UP001431449"/>
    </source>
</evidence>
<reference evidence="3" key="1">
    <citation type="submission" date="2022-04" db="EMBL/GenBank/DDBJ databases">
        <title>Lysobacter sp. CAU 1642 isolated from sea sand.</title>
        <authorList>
            <person name="Kim W."/>
        </authorList>
    </citation>
    <scope>NUCLEOTIDE SEQUENCE</scope>
    <source>
        <strain evidence="3">CAU 1642</strain>
    </source>
</reference>
<evidence type="ECO:0000313" key="3">
    <source>
        <dbReference type="EMBL" id="MCK7592533.1"/>
    </source>
</evidence>
<keyword evidence="2" id="KW-0732">Signal</keyword>
<dbReference type="Proteomes" id="UP001431449">
    <property type="component" value="Unassembled WGS sequence"/>
</dbReference>
<sequence length="565" mass="58576">MTKLRKSLLAAACTFALAGQAAAVHINESFDGAWVDPSAAGNQKGLMVDYIPSANTFFFAFFTYDGAGDQLWTVGAFEVQDGVRDYTVPVEVVTGGRFSEGGNPTGAPIGSVDISVNCGAINLDFTPASGVSLTAASYSFEPSLGLDKLSSGECNTPVNDCPAGTTAEGDRCALPSSISNNLILPAGKTYVVNGRVSVESGGKLSIAPGVTVVGGAQATAPNFISVKQGGQIYANGTKDQPITFTGPEAVPGSWAGIVIAGRSICNDATANQPCQFEAVPDITYGSSTAPVLDDNSGVLRYVRIRWAGQQIAPNEELNSLTLLGVGNGTVLEYVQVDGGLDDGFEMFGGSVNGRYLVCSNMGDDCFDFDQGYNGKLQFGLGFQGSNPDLTSDSNGFETDNDSNNNDKQPRTTPKVANFTMVGTPSGTRDGMRIRRGAGGNYVNMVVTGYTRSCLNLDDAGTFGLGTASAQGELFTMTNSFIGGCTGNTFDDASGDPYAVSAWYNAGTGNQSGNPQLDGFLPAAGSPVLSGGGVLADGFFQPTAYRGAFGPGENWTKDWTVNLPNQ</sequence>
<feature type="region of interest" description="Disordered" evidence="1">
    <location>
        <begin position="389"/>
        <end position="412"/>
    </location>
</feature>